<evidence type="ECO:0000313" key="2">
    <source>
        <dbReference type="EMBL" id="MDQ0341523.1"/>
    </source>
</evidence>
<protein>
    <recommendedName>
        <fullName evidence="1">Copper amine oxidase-like N-terminal domain-containing protein</fullName>
    </recommendedName>
</protein>
<dbReference type="RefSeq" id="WP_244679768.1">
    <property type="nucleotide sequence ID" value="NZ_JALIRM010000001.1"/>
</dbReference>
<comment type="caution">
    <text evidence="2">The sequence shown here is derived from an EMBL/GenBank/DDBJ whole genome shotgun (WGS) entry which is preliminary data.</text>
</comment>
<accession>A0ABU0CZF5</accession>
<evidence type="ECO:0000313" key="3">
    <source>
        <dbReference type="Proteomes" id="UP001232343"/>
    </source>
</evidence>
<sequence length="465" mass="53978">MKNVIFFFITLVCLIGGLLLYQWVGYSTHKEEAVQNIQQTIQIKHTKDRFQIEQTITGIEGKKYTIKVPKGTRDIYCINNDKNECNVSAANKIVLDAGYVTFSYEMSISQDAKSLLLENYSFKLQDIEIASTKVQISDSIWRKGNWISSSENTNMRKMDLVDYYVIENKGTEPLLYWQTEPLSRIEVNKKLIIYANSKIDYDLLKNEEKLPIQNEGEVIHIVLSNIHEEVEKDNFLILSAKKQQHEVRERFTNAFIHSFFKNSSDFALVTDLISSIILNKAIGDSKSRKMYEELTDKITSEQLNSWKDKVFNLPSHKISQNKLDKLLEEVTGFKSSFFTENASNEETVIPLSFFDKRELNIMDKKIEDVKIIHEKGKIMIEFVPLLKELQFDVMEEDNDVFRAEKGAIKYRFYPNKRIFELNEQKYGMSHAPVVDIGGHSFIPINLVNTLLNVKITESETKIEIR</sequence>
<evidence type="ECO:0000259" key="1">
    <source>
        <dbReference type="Pfam" id="PF07833"/>
    </source>
</evidence>
<dbReference type="InterPro" id="IPR036582">
    <property type="entry name" value="Mao_N_sf"/>
</dbReference>
<dbReference type="InterPro" id="IPR012854">
    <property type="entry name" value="Cu_amine_oxidase-like_N"/>
</dbReference>
<dbReference type="Pfam" id="PF07833">
    <property type="entry name" value="Cu_amine_oxidN1"/>
    <property type="match status" value="1"/>
</dbReference>
<gene>
    <name evidence="2" type="ORF">J2S14_000316</name>
</gene>
<keyword evidence="3" id="KW-1185">Reference proteome</keyword>
<dbReference type="SUPFAM" id="SSF55383">
    <property type="entry name" value="Copper amine oxidase, domain N"/>
    <property type="match status" value="1"/>
</dbReference>
<reference evidence="2 3" key="1">
    <citation type="submission" date="2023-07" db="EMBL/GenBank/DDBJ databases">
        <title>Genomic Encyclopedia of Type Strains, Phase IV (KMG-IV): sequencing the most valuable type-strain genomes for metagenomic binning, comparative biology and taxonomic classification.</title>
        <authorList>
            <person name="Goeker M."/>
        </authorList>
    </citation>
    <scope>NUCLEOTIDE SEQUENCE [LARGE SCALE GENOMIC DNA]</scope>
    <source>
        <strain evidence="2 3">DSM 27848</strain>
    </source>
</reference>
<organism evidence="2 3">
    <name type="scientific">Lederbergia wuyishanensis</name>
    <dbReference type="NCBI Taxonomy" id="1347903"/>
    <lineage>
        <taxon>Bacteria</taxon>
        <taxon>Bacillati</taxon>
        <taxon>Bacillota</taxon>
        <taxon>Bacilli</taxon>
        <taxon>Bacillales</taxon>
        <taxon>Bacillaceae</taxon>
        <taxon>Lederbergia</taxon>
    </lineage>
</organism>
<dbReference type="Proteomes" id="UP001232343">
    <property type="component" value="Unassembled WGS sequence"/>
</dbReference>
<feature type="domain" description="Copper amine oxidase-like N-terminal" evidence="1">
    <location>
        <begin position="368"/>
        <end position="461"/>
    </location>
</feature>
<name>A0ABU0CZF5_9BACI</name>
<dbReference type="EMBL" id="JAUSUO010000001">
    <property type="protein sequence ID" value="MDQ0341523.1"/>
    <property type="molecule type" value="Genomic_DNA"/>
</dbReference>
<proteinExistence type="predicted"/>